<protein>
    <recommendedName>
        <fullName evidence="1">LicD/FKTN/FKRP nucleotidyltransferase domain-containing protein</fullName>
    </recommendedName>
</protein>
<evidence type="ECO:0000313" key="2">
    <source>
        <dbReference type="EMBL" id="KAK7085113.1"/>
    </source>
</evidence>
<organism evidence="2 3">
    <name type="scientific">Halocaridina rubra</name>
    <name type="common">Hawaiian red shrimp</name>
    <dbReference type="NCBI Taxonomy" id="373956"/>
    <lineage>
        <taxon>Eukaryota</taxon>
        <taxon>Metazoa</taxon>
        <taxon>Ecdysozoa</taxon>
        <taxon>Arthropoda</taxon>
        <taxon>Crustacea</taxon>
        <taxon>Multicrustacea</taxon>
        <taxon>Malacostraca</taxon>
        <taxon>Eumalacostraca</taxon>
        <taxon>Eucarida</taxon>
        <taxon>Decapoda</taxon>
        <taxon>Pleocyemata</taxon>
        <taxon>Caridea</taxon>
        <taxon>Atyoidea</taxon>
        <taxon>Atyidae</taxon>
        <taxon>Halocaridina</taxon>
    </lineage>
</organism>
<dbReference type="InterPro" id="IPR007074">
    <property type="entry name" value="LicD/FKTN/FKRP_NTP_transf"/>
</dbReference>
<comment type="caution">
    <text evidence="2">The sequence shown here is derived from an EMBL/GenBank/DDBJ whole genome shotgun (WGS) entry which is preliminary data.</text>
</comment>
<proteinExistence type="predicted"/>
<reference evidence="2 3" key="1">
    <citation type="submission" date="2023-11" db="EMBL/GenBank/DDBJ databases">
        <title>Halocaridina rubra genome assembly.</title>
        <authorList>
            <person name="Smith C."/>
        </authorList>
    </citation>
    <scope>NUCLEOTIDE SEQUENCE [LARGE SCALE GENOMIC DNA]</scope>
    <source>
        <strain evidence="2">EP-1</strain>
        <tissue evidence="2">Whole</tissue>
    </source>
</reference>
<evidence type="ECO:0000313" key="3">
    <source>
        <dbReference type="Proteomes" id="UP001381693"/>
    </source>
</evidence>
<name>A0AAN8XP34_HALRR</name>
<dbReference type="Pfam" id="PF04991">
    <property type="entry name" value="LicD"/>
    <property type="match status" value="1"/>
</dbReference>
<evidence type="ECO:0000259" key="1">
    <source>
        <dbReference type="Pfam" id="PF04991"/>
    </source>
</evidence>
<dbReference type="AlphaFoldDB" id="A0AAN8XP34"/>
<gene>
    <name evidence="2" type="ORF">SK128_002661</name>
</gene>
<dbReference type="PANTHER" id="PTHR13627">
    <property type="entry name" value="FUKUTIN RELATED PROTEIN"/>
    <property type="match status" value="1"/>
</dbReference>
<accession>A0AAN8XP34</accession>
<dbReference type="InterPro" id="IPR052613">
    <property type="entry name" value="LicD_transferase"/>
</dbReference>
<keyword evidence="3" id="KW-1185">Reference proteome</keyword>
<sequence length="629" mass="71070">MSAASSNKNKCPYMYKKQFMIAIVAGVVILLISASRSQFLETIGIPRGSGVTDDENNGLVSRHCSLAVEHRRRLAASLVEVQREIHRLAGKQTIIDAKWSLKIAAVAEELDPRLLLVTKANWDYSARLPDMPALAPNKDRHVCPEVYHGPMYDAPYNQHGMDPESCTYVPKFNKVLTVVLPAFKWSTHEISFVTSQIRNVHDIPIIAIVPSVIDIENMTNITIQKASENSDEAKILNSVVGSIKTPYVLMGTDLAHFSNQSSLERLVRVLDEVKEVKIVAGAARDISGHWTHGCLQMKMANYQAFYTTGYYHSKYECMYCDDILTPFVASVQLMKDMPFTKNLSSAAMYRDWFAHVRSTGHLSMVCPDVMFFVNNHTSMNQSDWLMIAKKWSLEKILSFDDKVYNFSCDSVGISCKNPLSIIRSYLLPPCCIAEMEKYLSYLTSYGLKHNLSHELQAGSALGAVKMGGYLPWDYDTDIVFECQDYPTWLKANTELKPTGCRTEVNQKYKYITVNCPHFFLELYCHHYNATSRIYLPKEYHNIPTTINYSGRDVIVSSNPGLHARNRMGIDSLKHAAHWRTLKVSSVGKAKGGYENPGVWNKCKNPKHHSCLDRHPGDGNLPFLQPFIIL</sequence>
<dbReference type="EMBL" id="JAXCGZ010001899">
    <property type="protein sequence ID" value="KAK7085113.1"/>
    <property type="molecule type" value="Genomic_DNA"/>
</dbReference>
<feature type="domain" description="LicD/FKTN/FKRP nucleotidyltransferase" evidence="1">
    <location>
        <begin position="448"/>
        <end position="491"/>
    </location>
</feature>
<dbReference type="Proteomes" id="UP001381693">
    <property type="component" value="Unassembled WGS sequence"/>
</dbReference>
<dbReference type="PANTHER" id="PTHR13627:SF34">
    <property type="entry name" value="RIBITOL-5-PHOSPHATE TRANSFERASE"/>
    <property type="match status" value="1"/>
</dbReference>
<dbReference type="GO" id="GO:0009100">
    <property type="term" value="P:glycoprotein metabolic process"/>
    <property type="evidence" value="ECO:0007669"/>
    <property type="project" value="UniProtKB-ARBA"/>
</dbReference>